<dbReference type="EMBL" id="SNRW01016236">
    <property type="protein sequence ID" value="KAA6369570.1"/>
    <property type="molecule type" value="Genomic_DNA"/>
</dbReference>
<evidence type="ECO:0000313" key="1">
    <source>
        <dbReference type="EMBL" id="KAA6369570.1"/>
    </source>
</evidence>
<organism evidence="1 2">
    <name type="scientific">Streblomastix strix</name>
    <dbReference type="NCBI Taxonomy" id="222440"/>
    <lineage>
        <taxon>Eukaryota</taxon>
        <taxon>Metamonada</taxon>
        <taxon>Preaxostyla</taxon>
        <taxon>Oxymonadida</taxon>
        <taxon>Streblomastigidae</taxon>
        <taxon>Streblomastix</taxon>
    </lineage>
</organism>
<protein>
    <submittedName>
        <fullName evidence="1">Uncharacterized protein</fullName>
    </submittedName>
</protein>
<evidence type="ECO:0000313" key="2">
    <source>
        <dbReference type="Proteomes" id="UP000324800"/>
    </source>
</evidence>
<accession>A0A5J4UHX2</accession>
<dbReference type="OrthoDB" id="20018at2759"/>
<proteinExistence type="predicted"/>
<comment type="caution">
    <text evidence="1">The sequence shown here is derived from an EMBL/GenBank/DDBJ whole genome shotgun (WGS) entry which is preliminary data.</text>
</comment>
<name>A0A5J4UHX2_9EUKA</name>
<dbReference type="Gene3D" id="3.30.2170.10">
    <property type="entry name" value="archaeoglobus fulgidus dsm 4304 superfamily"/>
    <property type="match status" value="1"/>
</dbReference>
<reference evidence="1 2" key="1">
    <citation type="submission" date="2019-03" db="EMBL/GenBank/DDBJ databases">
        <title>Single cell metagenomics reveals metabolic interactions within the superorganism composed of flagellate Streblomastix strix and complex community of Bacteroidetes bacteria on its surface.</title>
        <authorList>
            <person name="Treitli S.C."/>
            <person name="Kolisko M."/>
            <person name="Husnik F."/>
            <person name="Keeling P."/>
            <person name="Hampl V."/>
        </authorList>
    </citation>
    <scope>NUCLEOTIDE SEQUENCE [LARGE SCALE GENOMIC DNA]</scope>
    <source>
        <strain evidence="1">ST1C</strain>
    </source>
</reference>
<sequence>MDLAALNEIQRKVSLLVNETDDFRDLQIPWSGEEGKDKGSILIGGADVSFFKEDPQRGVGALCVLEFPSLRQNLNA</sequence>
<gene>
    <name evidence="1" type="ORF">EZS28_034903</name>
</gene>
<dbReference type="Proteomes" id="UP000324800">
    <property type="component" value="Unassembled WGS sequence"/>
</dbReference>
<dbReference type="AlphaFoldDB" id="A0A5J4UHX2"/>